<dbReference type="InterPro" id="IPR002699">
    <property type="entry name" value="V_ATPase_D"/>
</dbReference>
<evidence type="ECO:0000256" key="4">
    <source>
        <dbReference type="HAMAP-Rule" id="MF_00271"/>
    </source>
</evidence>
<keyword evidence="4" id="KW-0375">Hydrogen ion transport</keyword>
<gene>
    <name evidence="4" type="primary">atpD</name>
    <name evidence="5" type="ORF">CSTERTH_11745</name>
</gene>
<dbReference type="GO" id="GO:0042777">
    <property type="term" value="P:proton motive force-driven plasma membrane ATP synthesis"/>
    <property type="evidence" value="ECO:0007669"/>
    <property type="project" value="UniProtKB-UniRule"/>
</dbReference>
<organism evidence="5 6">
    <name type="scientific">Thermoclostridium stercorarium subsp. thermolacticum DSM 2910</name>
    <dbReference type="NCBI Taxonomy" id="1121336"/>
    <lineage>
        <taxon>Bacteria</taxon>
        <taxon>Bacillati</taxon>
        <taxon>Bacillota</taxon>
        <taxon>Clostridia</taxon>
        <taxon>Eubacteriales</taxon>
        <taxon>Oscillospiraceae</taxon>
        <taxon>Thermoclostridium</taxon>
    </lineage>
</organism>
<reference evidence="5 6" key="1">
    <citation type="submission" date="2016-02" db="EMBL/GenBank/DDBJ databases">
        <title>Comparison of Clostridium stercorarium subspecies using comparative genomics and transcriptomics.</title>
        <authorList>
            <person name="Schellenberg J."/>
            <person name="Thallinger G."/>
            <person name="Levin D.B."/>
            <person name="Zhang X."/>
            <person name="Alvare G."/>
            <person name="Fristensky B."/>
            <person name="Sparling R."/>
        </authorList>
    </citation>
    <scope>NUCLEOTIDE SEQUENCE [LARGE SCALE GENOMIC DNA]</scope>
    <source>
        <strain evidence="5 6">DSM 2910</strain>
    </source>
</reference>
<keyword evidence="2 4" id="KW-0813">Transport</keyword>
<comment type="function">
    <text evidence="4">Produces ATP from ADP in the presence of a proton gradient across the membrane.</text>
</comment>
<protein>
    <recommendedName>
        <fullName evidence="4">V-type ATP synthase subunit D</fullName>
    </recommendedName>
    <alternativeName>
        <fullName evidence="4">V-ATPase subunit D</fullName>
    </alternativeName>
</protein>
<dbReference type="OrthoDB" id="9781718at2"/>
<dbReference type="Gene3D" id="1.10.287.3240">
    <property type="match status" value="1"/>
</dbReference>
<dbReference type="EMBL" id="CP014672">
    <property type="protein sequence ID" value="ANW99660.1"/>
    <property type="molecule type" value="Genomic_DNA"/>
</dbReference>
<dbReference type="GO" id="GO:0005524">
    <property type="term" value="F:ATP binding"/>
    <property type="evidence" value="ECO:0007669"/>
    <property type="project" value="UniProtKB-UniRule"/>
</dbReference>
<dbReference type="AlphaFoldDB" id="A0A1B1YFY7"/>
<name>A0A1B1YFY7_THEST</name>
<evidence type="ECO:0000256" key="2">
    <source>
        <dbReference type="ARBA" id="ARBA00022448"/>
    </source>
</evidence>
<dbReference type="Pfam" id="PF01813">
    <property type="entry name" value="ATP-synt_D"/>
    <property type="match status" value="1"/>
</dbReference>
<dbReference type="Proteomes" id="UP000092971">
    <property type="component" value="Chromosome"/>
</dbReference>
<evidence type="ECO:0000313" key="6">
    <source>
        <dbReference type="Proteomes" id="UP000092971"/>
    </source>
</evidence>
<proteinExistence type="inferred from homology"/>
<keyword evidence="4" id="KW-0066">ATP synthesis</keyword>
<dbReference type="NCBIfam" id="TIGR00309">
    <property type="entry name" value="V_ATPase_subD"/>
    <property type="match status" value="1"/>
</dbReference>
<dbReference type="GO" id="GO:0046933">
    <property type="term" value="F:proton-transporting ATP synthase activity, rotational mechanism"/>
    <property type="evidence" value="ECO:0007669"/>
    <property type="project" value="UniProtKB-UniRule"/>
</dbReference>
<dbReference type="GO" id="GO:0046961">
    <property type="term" value="F:proton-transporting ATPase activity, rotational mechanism"/>
    <property type="evidence" value="ECO:0007669"/>
    <property type="project" value="InterPro"/>
</dbReference>
<accession>A0A1B1YFY7</accession>
<dbReference type="RefSeq" id="WP_015360089.1">
    <property type="nucleotide sequence ID" value="NZ_CP014672.1"/>
</dbReference>
<keyword evidence="3 4" id="KW-0406">Ion transport</keyword>
<evidence type="ECO:0000256" key="1">
    <source>
        <dbReference type="ARBA" id="ARBA00005850"/>
    </source>
</evidence>
<evidence type="ECO:0000313" key="5">
    <source>
        <dbReference type="EMBL" id="ANW99660.1"/>
    </source>
</evidence>
<sequence>MDMTFFPTKGNLIRAKSVLALSKQGYELLDRKQNILVREMMGLIERAGTIQKKIQDTYREAYEALRIANITLGISEVEQLGYSVPEEQTVKIKLRSVMGVEIPTVDIAPYELKPAYGFLKTNTALDIARRRFEEVKHLTVEYAEVENAIYRLAVNIKRTKKRANALKNILIPRYEKISKDIQDALEEKDREEFTRLKVIKRITRN</sequence>
<dbReference type="PANTHER" id="PTHR11671">
    <property type="entry name" value="V-TYPE ATP SYNTHASE SUBUNIT D"/>
    <property type="match status" value="1"/>
</dbReference>
<dbReference type="HAMAP" id="MF_00271">
    <property type="entry name" value="ATP_synth_D_arch"/>
    <property type="match status" value="1"/>
</dbReference>
<comment type="similarity">
    <text evidence="1 4">Belongs to the V-ATPase D subunit family.</text>
</comment>
<evidence type="ECO:0000256" key="3">
    <source>
        <dbReference type="ARBA" id="ARBA00023065"/>
    </source>
</evidence>